<feature type="compositionally biased region" description="Low complexity" evidence="5">
    <location>
        <begin position="252"/>
        <end position="261"/>
    </location>
</feature>
<dbReference type="GO" id="GO:0000785">
    <property type="term" value="C:chromatin"/>
    <property type="evidence" value="ECO:0007669"/>
    <property type="project" value="TreeGrafter"/>
</dbReference>
<evidence type="ECO:0000256" key="1">
    <source>
        <dbReference type="ARBA" id="ARBA00022723"/>
    </source>
</evidence>
<organism evidence="7 8">
    <name type="scientific">Dendryphion nanum</name>
    <dbReference type="NCBI Taxonomy" id="256645"/>
    <lineage>
        <taxon>Eukaryota</taxon>
        <taxon>Fungi</taxon>
        <taxon>Dikarya</taxon>
        <taxon>Ascomycota</taxon>
        <taxon>Pezizomycotina</taxon>
        <taxon>Dothideomycetes</taxon>
        <taxon>Pleosporomycetidae</taxon>
        <taxon>Pleosporales</taxon>
        <taxon>Torulaceae</taxon>
        <taxon>Dendryphion</taxon>
    </lineage>
</organism>
<keyword evidence="8" id="KW-1185">Reference proteome</keyword>
<dbReference type="CDD" id="cd16650">
    <property type="entry name" value="SP-RING_PIAS-like"/>
    <property type="match status" value="1"/>
</dbReference>
<evidence type="ECO:0000313" key="7">
    <source>
        <dbReference type="EMBL" id="KAH7138533.1"/>
    </source>
</evidence>
<dbReference type="GO" id="GO:0016925">
    <property type="term" value="P:protein sumoylation"/>
    <property type="evidence" value="ECO:0007669"/>
    <property type="project" value="TreeGrafter"/>
</dbReference>
<keyword evidence="1" id="KW-0479">Metal-binding</keyword>
<gene>
    <name evidence="7" type="ORF">B0J11DRAFT_421367</name>
</gene>
<dbReference type="Pfam" id="PF02891">
    <property type="entry name" value="zf-MIZ"/>
    <property type="match status" value="1"/>
</dbReference>
<dbReference type="PROSITE" id="PS51044">
    <property type="entry name" value="ZF_SP_RING"/>
    <property type="match status" value="1"/>
</dbReference>
<comment type="caution">
    <text evidence="7">The sequence shown here is derived from an EMBL/GenBank/DDBJ whole genome shotgun (WGS) entry which is preliminary data.</text>
</comment>
<evidence type="ECO:0000256" key="2">
    <source>
        <dbReference type="ARBA" id="ARBA00022771"/>
    </source>
</evidence>
<dbReference type="InterPro" id="IPR004181">
    <property type="entry name" value="Znf_MIZ"/>
</dbReference>
<dbReference type="Gene3D" id="3.30.40.10">
    <property type="entry name" value="Zinc/RING finger domain, C3HC4 (zinc finger)"/>
    <property type="match status" value="1"/>
</dbReference>
<proteinExistence type="predicted"/>
<dbReference type="PANTHER" id="PTHR10782:SF4">
    <property type="entry name" value="TONALLI, ISOFORM E"/>
    <property type="match status" value="1"/>
</dbReference>
<feature type="domain" description="SP-RING-type" evidence="6">
    <location>
        <begin position="837"/>
        <end position="927"/>
    </location>
</feature>
<evidence type="ECO:0000256" key="4">
    <source>
        <dbReference type="PROSITE-ProRule" id="PRU00452"/>
    </source>
</evidence>
<evidence type="ECO:0000256" key="3">
    <source>
        <dbReference type="ARBA" id="ARBA00022833"/>
    </source>
</evidence>
<feature type="compositionally biased region" description="Basic and acidic residues" evidence="5">
    <location>
        <begin position="120"/>
        <end position="129"/>
    </location>
</feature>
<evidence type="ECO:0000259" key="6">
    <source>
        <dbReference type="PROSITE" id="PS51044"/>
    </source>
</evidence>
<feature type="region of interest" description="Disordered" evidence="5">
    <location>
        <begin position="78"/>
        <end position="140"/>
    </location>
</feature>
<evidence type="ECO:0000256" key="5">
    <source>
        <dbReference type="SAM" id="MobiDB-lite"/>
    </source>
</evidence>
<reference evidence="7" key="1">
    <citation type="journal article" date="2021" name="Nat. Commun.">
        <title>Genetic determinants of endophytism in the Arabidopsis root mycobiome.</title>
        <authorList>
            <person name="Mesny F."/>
            <person name="Miyauchi S."/>
            <person name="Thiergart T."/>
            <person name="Pickel B."/>
            <person name="Atanasova L."/>
            <person name="Karlsson M."/>
            <person name="Huettel B."/>
            <person name="Barry K.W."/>
            <person name="Haridas S."/>
            <person name="Chen C."/>
            <person name="Bauer D."/>
            <person name="Andreopoulos W."/>
            <person name="Pangilinan J."/>
            <person name="LaButti K."/>
            <person name="Riley R."/>
            <person name="Lipzen A."/>
            <person name="Clum A."/>
            <person name="Drula E."/>
            <person name="Henrissat B."/>
            <person name="Kohler A."/>
            <person name="Grigoriev I.V."/>
            <person name="Martin F.M."/>
            <person name="Hacquard S."/>
        </authorList>
    </citation>
    <scope>NUCLEOTIDE SEQUENCE</scope>
    <source>
        <strain evidence="7">MPI-CAGE-CH-0243</strain>
    </source>
</reference>
<keyword evidence="3" id="KW-0862">Zinc</keyword>
<name>A0A9P9EJB8_9PLEO</name>
<dbReference type="PANTHER" id="PTHR10782">
    <property type="entry name" value="ZINC FINGER MIZ DOMAIN-CONTAINING PROTEIN"/>
    <property type="match status" value="1"/>
</dbReference>
<feature type="compositionally biased region" description="Basic and acidic residues" evidence="5">
    <location>
        <begin position="946"/>
        <end position="962"/>
    </location>
</feature>
<keyword evidence="2 4" id="KW-0863">Zinc-finger</keyword>
<dbReference type="GO" id="GO:0008270">
    <property type="term" value="F:zinc ion binding"/>
    <property type="evidence" value="ECO:0007669"/>
    <property type="project" value="UniProtKB-KW"/>
</dbReference>
<dbReference type="InterPro" id="IPR013083">
    <property type="entry name" value="Znf_RING/FYVE/PHD"/>
</dbReference>
<dbReference type="GO" id="GO:0061665">
    <property type="term" value="F:SUMO ligase activity"/>
    <property type="evidence" value="ECO:0007669"/>
    <property type="project" value="TreeGrafter"/>
</dbReference>
<feature type="region of interest" description="Disordered" evidence="5">
    <location>
        <begin position="27"/>
        <end position="63"/>
    </location>
</feature>
<dbReference type="Proteomes" id="UP000700596">
    <property type="component" value="Unassembled WGS sequence"/>
</dbReference>
<accession>A0A9P9EJB8</accession>
<sequence length="989" mass="111186">MALNRALGNLGGGQKSWMNLDRASITPSTASLPHATPTVIKRKRGRPPLVHTRSRPLLQQQPQRQLQAVASILATGLASPVTDRRDSHSSSNSTSPQLPNHLTLRPNHPPLSFLPSPSPSEDHNADHTPDNLNNIRGRPGTNVYIGDRLRAAAVHNAQSTTAPSPSISPSPVFPTIIQAPNPHPMQTPPALAQAPAPAPYFQVPSQPPAAMTEHQHTQQHLPPMRATHGSSAVAPFVNPSTVPASRQHRYRQQPYQQPHQQVSPRLSQQVPTNQIPTVAHIQPKPSVRTNLVQYRDAIEAFKTQNRHSQAFRDLPRLTVLQEALEVGDTDYLAMHQLYCLLDSQPQLLPQTLVNHPNIEFTRDMLRGMLDWNENLSPNGLRFFCTFPKPITEIAISDPHNYSKDLHRFGCMVDRCVGLGVLQRICDERKFPPLVLELLELGISSLVFQRVVFRACLRRMLGGAENQNRIQCETRCTEIFKQNQQDVDARSRRIPGDPPPHYDILERQHEEMQWGSKLSAVCAEYVARANGQRPLERGLAHQSPTHQSALTVPAEFGFQTNVIERFPPPVVRRGRGRPRIHAPDVQTVPRLPHVSPYSTVQPYSPSPNFTPLPIFPQPGFALPQQRVPNPGRFALHQAHLRSPVLKANAPERHLYQFIEQCLFDSPRRLPDDVENRVERWTFSISQDMFDLFPELVIPTNASPFLHVDASSHRMRIRSVKWPSTQLPDEHVWVTAESSWIPYSIYMVNGKPLELRKKLHYGKDMPVDITPFLKVGENTLEITVMGSNSDTSYRNYLLGFEVLRVTTHENIRNLVMHDNRLSSEEVLSAIRAKLSGFTDDDEILIVRNSLVISLIDPFSASKMCDIPVRSKACVHNDCFDLDTFLSTRERKGDCSVADKWKCPICNADARPQHLMLDGFLQKVRSELEERGLARTRTIVVEQDGTWSPKDEMPDDDRSTPDVSDRAVSAAPANVRPVTAPPIDVEIIDLSD</sequence>
<protein>
    <recommendedName>
        <fullName evidence="6">SP-RING-type domain-containing protein</fullName>
    </recommendedName>
</protein>
<dbReference type="EMBL" id="JAGMWT010000001">
    <property type="protein sequence ID" value="KAH7138533.1"/>
    <property type="molecule type" value="Genomic_DNA"/>
</dbReference>
<dbReference type="OrthoDB" id="27975at2759"/>
<dbReference type="AlphaFoldDB" id="A0A9P9EJB8"/>
<feature type="region of interest" description="Disordered" evidence="5">
    <location>
        <begin position="203"/>
        <end position="266"/>
    </location>
</feature>
<feature type="region of interest" description="Disordered" evidence="5">
    <location>
        <begin position="941"/>
        <end position="972"/>
    </location>
</feature>
<evidence type="ECO:0000313" key="8">
    <source>
        <dbReference type="Proteomes" id="UP000700596"/>
    </source>
</evidence>